<protein>
    <submittedName>
        <fullName evidence="1">Uncharacterized protein</fullName>
    </submittedName>
</protein>
<gene>
    <name evidence="1" type="ORF">Pcinc_011421</name>
</gene>
<keyword evidence="2" id="KW-1185">Reference proteome</keyword>
<organism evidence="1 2">
    <name type="scientific">Petrolisthes cinctipes</name>
    <name type="common">Flat porcelain crab</name>
    <dbReference type="NCBI Taxonomy" id="88211"/>
    <lineage>
        <taxon>Eukaryota</taxon>
        <taxon>Metazoa</taxon>
        <taxon>Ecdysozoa</taxon>
        <taxon>Arthropoda</taxon>
        <taxon>Crustacea</taxon>
        <taxon>Multicrustacea</taxon>
        <taxon>Malacostraca</taxon>
        <taxon>Eumalacostraca</taxon>
        <taxon>Eucarida</taxon>
        <taxon>Decapoda</taxon>
        <taxon>Pleocyemata</taxon>
        <taxon>Anomura</taxon>
        <taxon>Galatheoidea</taxon>
        <taxon>Porcellanidae</taxon>
        <taxon>Petrolisthes</taxon>
    </lineage>
</organism>
<proteinExistence type="predicted"/>
<name>A0AAE1G3M7_PETCI</name>
<accession>A0AAE1G3M7</accession>
<dbReference type="AlphaFoldDB" id="A0AAE1G3M7"/>
<evidence type="ECO:0000313" key="2">
    <source>
        <dbReference type="Proteomes" id="UP001286313"/>
    </source>
</evidence>
<reference evidence="1" key="1">
    <citation type="submission" date="2023-10" db="EMBL/GenBank/DDBJ databases">
        <title>Genome assemblies of two species of porcelain crab, Petrolisthes cinctipes and Petrolisthes manimaculis (Anomura: Porcellanidae).</title>
        <authorList>
            <person name="Angst P."/>
        </authorList>
    </citation>
    <scope>NUCLEOTIDE SEQUENCE</scope>
    <source>
        <strain evidence="1">PB745_01</strain>
        <tissue evidence="1">Gill</tissue>
    </source>
</reference>
<evidence type="ECO:0000313" key="1">
    <source>
        <dbReference type="EMBL" id="KAK3884297.1"/>
    </source>
</evidence>
<dbReference type="Proteomes" id="UP001286313">
    <property type="component" value="Unassembled WGS sequence"/>
</dbReference>
<sequence>MSSPTLTLTLVPSSNHIPQPLCCQLFMAPFITAVVHHIQPTQPFLFCLMPKASLPSGKCDDSYDDEKVKWRPEQ</sequence>
<dbReference type="EMBL" id="JAWQEG010000899">
    <property type="protein sequence ID" value="KAK3884297.1"/>
    <property type="molecule type" value="Genomic_DNA"/>
</dbReference>
<comment type="caution">
    <text evidence="1">The sequence shown here is derived from an EMBL/GenBank/DDBJ whole genome shotgun (WGS) entry which is preliminary data.</text>
</comment>